<dbReference type="Gene3D" id="3.40.630.30">
    <property type="match status" value="1"/>
</dbReference>
<dbReference type="CDD" id="cd04301">
    <property type="entry name" value="NAT_SF"/>
    <property type="match status" value="1"/>
</dbReference>
<keyword evidence="1 4" id="KW-0808">Transferase</keyword>
<dbReference type="InterPro" id="IPR000182">
    <property type="entry name" value="GNAT_dom"/>
</dbReference>
<dbReference type="AlphaFoldDB" id="A0A060HD67"/>
<dbReference type="RefSeq" id="WP_024748999.1">
    <property type="nucleotide sequence ID" value="NZ_CP006696.1"/>
</dbReference>
<name>A0A060HD67_XYLFS</name>
<dbReference type="Proteomes" id="UP000027215">
    <property type="component" value="Chromosome"/>
</dbReference>
<feature type="domain" description="N-acetyltransferase" evidence="3">
    <location>
        <begin position="6"/>
        <end position="157"/>
    </location>
</feature>
<sequence length="157" mass="17840">MDTATLQWRLATPVDEPLLIPMIRRFYAEDATPFDSLRSLPALRTLLADPTSGEVLLWLTSQGEHVGYAVLTLCCSLELGGRYVLLDELYLEPAVRGRGYGRHAIAHLEARVQALGFDLLRMEVNHHNNAAKRLYLALGYRDEHRDLLSRRLNETSR</sequence>
<dbReference type="PATRIC" id="fig|155920.8.peg.3211"/>
<dbReference type="Pfam" id="PF00583">
    <property type="entry name" value="Acetyltransf_1"/>
    <property type="match status" value="1"/>
</dbReference>
<dbReference type="InterPro" id="IPR016181">
    <property type="entry name" value="Acyl_CoA_acyltransferase"/>
</dbReference>
<dbReference type="PANTHER" id="PTHR43877">
    <property type="entry name" value="AMINOALKYLPHOSPHONATE N-ACETYLTRANSFERASE-RELATED-RELATED"/>
    <property type="match status" value="1"/>
</dbReference>
<dbReference type="PROSITE" id="PS51186">
    <property type="entry name" value="GNAT"/>
    <property type="match status" value="1"/>
</dbReference>
<dbReference type="InterPro" id="IPR050832">
    <property type="entry name" value="Bact_Acetyltransf"/>
</dbReference>
<reference evidence="4 5" key="1">
    <citation type="submission" date="2013-08" db="EMBL/GenBank/DDBJ databases">
        <authorList>
            <person name="Stouthamer R."/>
            <person name="Nunney L."/>
        </authorList>
    </citation>
    <scope>NUCLEOTIDE SEQUENCE [LARGE SCALE GENOMIC DNA]</scope>
    <source>
        <strain evidence="5">ann-1</strain>
    </source>
</reference>
<evidence type="ECO:0000313" key="5">
    <source>
        <dbReference type="Proteomes" id="UP000027215"/>
    </source>
</evidence>
<dbReference type="KEGG" id="xfs:D934_13555"/>
<keyword evidence="2" id="KW-0012">Acyltransferase</keyword>
<dbReference type="HOGENOM" id="CLU_013985_34_9_6"/>
<gene>
    <name evidence="4" type="ORF">D934_13555</name>
</gene>
<evidence type="ECO:0000256" key="1">
    <source>
        <dbReference type="ARBA" id="ARBA00022679"/>
    </source>
</evidence>
<proteinExistence type="predicted"/>
<organism evidence="4 5">
    <name type="scientific">Xylella fastidiosa subsp. sandyi Ann-1</name>
    <dbReference type="NCBI Taxonomy" id="155920"/>
    <lineage>
        <taxon>Bacteria</taxon>
        <taxon>Pseudomonadati</taxon>
        <taxon>Pseudomonadota</taxon>
        <taxon>Gammaproteobacteria</taxon>
        <taxon>Lysobacterales</taxon>
        <taxon>Lysobacteraceae</taxon>
        <taxon>Xylella</taxon>
    </lineage>
</organism>
<accession>A0A060HD67</accession>
<dbReference type="SUPFAM" id="SSF55729">
    <property type="entry name" value="Acyl-CoA N-acyltransferases (Nat)"/>
    <property type="match status" value="1"/>
</dbReference>
<dbReference type="EMBL" id="CP006696">
    <property type="protein sequence ID" value="AIC10862.1"/>
    <property type="molecule type" value="Genomic_DNA"/>
</dbReference>
<evidence type="ECO:0000256" key="2">
    <source>
        <dbReference type="ARBA" id="ARBA00023315"/>
    </source>
</evidence>
<evidence type="ECO:0000313" key="4">
    <source>
        <dbReference type="EMBL" id="AIC10862.1"/>
    </source>
</evidence>
<evidence type="ECO:0000259" key="3">
    <source>
        <dbReference type="PROSITE" id="PS51186"/>
    </source>
</evidence>
<dbReference type="GO" id="GO:0016747">
    <property type="term" value="F:acyltransferase activity, transferring groups other than amino-acyl groups"/>
    <property type="evidence" value="ECO:0007669"/>
    <property type="project" value="InterPro"/>
</dbReference>
<protein>
    <submittedName>
        <fullName evidence="4">GCN5 family acetyltransferase</fullName>
    </submittedName>
</protein>